<dbReference type="RefSeq" id="WP_344929501.1">
    <property type="nucleotide sequence ID" value="NZ_BAABCW010000017.1"/>
</dbReference>
<name>A0ABP6UPW4_9FLAO</name>
<protein>
    <submittedName>
        <fullName evidence="2">Uncharacterized protein</fullName>
    </submittedName>
</protein>
<keyword evidence="1" id="KW-0812">Transmembrane</keyword>
<reference evidence="3" key="1">
    <citation type="journal article" date="2019" name="Int. J. Syst. Evol. Microbiol.">
        <title>The Global Catalogue of Microorganisms (GCM) 10K type strain sequencing project: providing services to taxonomists for standard genome sequencing and annotation.</title>
        <authorList>
            <consortium name="The Broad Institute Genomics Platform"/>
            <consortium name="The Broad Institute Genome Sequencing Center for Infectious Disease"/>
            <person name="Wu L."/>
            <person name="Ma J."/>
        </authorList>
    </citation>
    <scope>NUCLEOTIDE SEQUENCE [LARGE SCALE GENOMIC DNA]</scope>
    <source>
        <strain evidence="3">JCM 17106</strain>
    </source>
</reference>
<sequence length="73" mass="8710">MKISAIHWVILTTFILITVTMFGAMNIAFSWVFYLTIFGQSLFIYTVYKVLTDDYKTNKKFDNFYEDKPVYRS</sequence>
<feature type="transmembrane region" description="Helical" evidence="1">
    <location>
        <begin position="31"/>
        <end position="51"/>
    </location>
</feature>
<proteinExistence type="predicted"/>
<comment type="caution">
    <text evidence="2">The sequence shown here is derived from an EMBL/GenBank/DDBJ whole genome shotgun (WGS) entry which is preliminary data.</text>
</comment>
<evidence type="ECO:0000256" key="1">
    <source>
        <dbReference type="SAM" id="Phobius"/>
    </source>
</evidence>
<evidence type="ECO:0000313" key="3">
    <source>
        <dbReference type="Proteomes" id="UP001500459"/>
    </source>
</evidence>
<organism evidence="2 3">
    <name type="scientific">Aquimarina addita</name>
    <dbReference type="NCBI Taxonomy" id="870485"/>
    <lineage>
        <taxon>Bacteria</taxon>
        <taxon>Pseudomonadati</taxon>
        <taxon>Bacteroidota</taxon>
        <taxon>Flavobacteriia</taxon>
        <taxon>Flavobacteriales</taxon>
        <taxon>Flavobacteriaceae</taxon>
        <taxon>Aquimarina</taxon>
    </lineage>
</organism>
<dbReference type="Proteomes" id="UP001500459">
    <property type="component" value="Unassembled WGS sequence"/>
</dbReference>
<evidence type="ECO:0000313" key="2">
    <source>
        <dbReference type="EMBL" id="GAA3517196.1"/>
    </source>
</evidence>
<gene>
    <name evidence="2" type="ORF">GCM10022393_34100</name>
</gene>
<keyword evidence="1" id="KW-0472">Membrane</keyword>
<dbReference type="EMBL" id="BAABCW010000017">
    <property type="protein sequence ID" value="GAA3517196.1"/>
    <property type="molecule type" value="Genomic_DNA"/>
</dbReference>
<accession>A0ABP6UPW4</accession>
<keyword evidence="1" id="KW-1133">Transmembrane helix</keyword>
<feature type="transmembrane region" description="Helical" evidence="1">
    <location>
        <begin position="5"/>
        <end position="25"/>
    </location>
</feature>
<keyword evidence="3" id="KW-1185">Reference proteome</keyword>